<name>A0A6C0KFD9_9ZZZZ</name>
<feature type="region of interest" description="Disordered" evidence="1">
    <location>
        <begin position="152"/>
        <end position="172"/>
    </location>
</feature>
<proteinExistence type="predicted"/>
<accession>A0A6C0KFD9</accession>
<feature type="compositionally biased region" description="Polar residues" evidence="1">
    <location>
        <begin position="161"/>
        <end position="172"/>
    </location>
</feature>
<dbReference type="Gene3D" id="3.30.760.10">
    <property type="entry name" value="RNA Cap, Translation Initiation Factor Eif4e"/>
    <property type="match status" value="1"/>
</dbReference>
<protein>
    <submittedName>
        <fullName evidence="2">Uncharacterized protein</fullName>
    </submittedName>
</protein>
<dbReference type="InterPro" id="IPR023398">
    <property type="entry name" value="TIF_eIF4e-like"/>
</dbReference>
<evidence type="ECO:0000313" key="2">
    <source>
        <dbReference type="EMBL" id="QHU15487.1"/>
    </source>
</evidence>
<dbReference type="EMBL" id="MN740861">
    <property type="protein sequence ID" value="QHU15487.1"/>
    <property type="molecule type" value="Genomic_DNA"/>
</dbReference>
<dbReference type="AlphaFoldDB" id="A0A6C0KFD9"/>
<sequence>MQLYAEFGRQSHFAKVTLEQLASVPVEVVDRQPTAVGFHAALDGFAVFRHGKPNWESFPQGGDLSWRGDLTLSCLQRLWRECCCGLTDGEIPRWAGFRLLNKSKGQSRMFKLELWVDRTEEGQVEAAKRKFGTVLRAAETQFEFVANRDKVSRTGKETTGRRSTAQRSNALA</sequence>
<organism evidence="2">
    <name type="scientific">viral metagenome</name>
    <dbReference type="NCBI Taxonomy" id="1070528"/>
    <lineage>
        <taxon>unclassified sequences</taxon>
        <taxon>metagenomes</taxon>
        <taxon>organismal metagenomes</taxon>
    </lineage>
</organism>
<reference evidence="2" key="1">
    <citation type="journal article" date="2020" name="Nature">
        <title>Giant virus diversity and host interactions through global metagenomics.</title>
        <authorList>
            <person name="Schulz F."/>
            <person name="Roux S."/>
            <person name="Paez-Espino D."/>
            <person name="Jungbluth S."/>
            <person name="Walsh D.A."/>
            <person name="Denef V.J."/>
            <person name="McMahon K.D."/>
            <person name="Konstantinidis K.T."/>
            <person name="Eloe-Fadrosh E.A."/>
            <person name="Kyrpides N.C."/>
            <person name="Woyke T."/>
        </authorList>
    </citation>
    <scope>NUCLEOTIDE SEQUENCE</scope>
    <source>
        <strain evidence="2">GVMAG-S-1103017-68</strain>
    </source>
</reference>
<evidence type="ECO:0000256" key="1">
    <source>
        <dbReference type="SAM" id="MobiDB-lite"/>
    </source>
</evidence>